<gene>
    <name evidence="1" type="ORF">TQ37_07445</name>
</gene>
<reference evidence="1 2" key="1">
    <citation type="submission" date="2015-02" db="EMBL/GenBank/DDBJ databases">
        <authorList>
            <person name="Slaby B."/>
            <person name="Hentschel U."/>
        </authorList>
    </citation>
    <scope>NUCLEOTIDE SEQUENCE [LARGE SCALE GENOMIC DNA]</scope>
    <source>
        <strain evidence="1">15L</strain>
    </source>
</reference>
<evidence type="ECO:0000313" key="1">
    <source>
        <dbReference type="EMBL" id="KKZ11314.1"/>
    </source>
</evidence>
<dbReference type="Proteomes" id="UP000035037">
    <property type="component" value="Unassembled WGS sequence"/>
</dbReference>
<dbReference type="NCBIfam" id="TIGR02664">
    <property type="entry name" value="nitr_red_assoc"/>
    <property type="match status" value="1"/>
</dbReference>
<proteinExistence type="predicted"/>
<comment type="caution">
    <text evidence="1">The sequence shown here is derived from an EMBL/GenBank/DDBJ whole genome shotgun (WGS) entry which is preliminary data.</text>
</comment>
<reference evidence="1 2" key="2">
    <citation type="submission" date="2015-05" db="EMBL/GenBank/DDBJ databases">
        <title>Lifestyle Evolution in Cyanobacterial Symbionts of Sponges.</title>
        <authorList>
            <person name="Burgsdorf I."/>
            <person name="Slaby B.M."/>
            <person name="Handley K.M."/>
            <person name="Haber M."/>
            <person name="Blom J."/>
            <person name="Marshall C.W."/>
            <person name="Gilbert J.A."/>
            <person name="Hentschel U."/>
            <person name="Steindler L."/>
        </authorList>
    </citation>
    <scope>NUCLEOTIDE SEQUENCE [LARGE SCALE GENOMIC DNA]</scope>
    <source>
        <strain evidence="1">15L</strain>
    </source>
</reference>
<protein>
    <submittedName>
        <fullName evidence="1">Nitrate reductase</fullName>
    </submittedName>
</protein>
<sequence length="153" mass="17400">MPLSEASRCFAFEADFTGSWRCIPLCVRRKLDLSGIKLKLRHWLALDQRERQQLVDWPDGPQALRDFAVHLEQRTAAMADGPVGELPIPQAPPWRQEQPPAGVTTALHAMGHSMSQGQWRRLSELERFALCKLVRPGHDHHNLVHALAEFKIT</sequence>
<name>A0A0G8ATK1_9SYNE</name>
<evidence type="ECO:0000313" key="2">
    <source>
        <dbReference type="Proteomes" id="UP000035037"/>
    </source>
</evidence>
<dbReference type="PATRIC" id="fig|1608419.3.peg.616"/>
<dbReference type="InterPro" id="IPR013481">
    <property type="entry name" value="NarM"/>
</dbReference>
<dbReference type="EMBL" id="JYFQ01000146">
    <property type="protein sequence ID" value="KKZ11314.1"/>
    <property type="molecule type" value="Genomic_DNA"/>
</dbReference>
<organism evidence="1 2">
    <name type="scientific">Candidatus Synechococcus spongiarum 15L</name>
    <dbReference type="NCBI Taxonomy" id="1608419"/>
    <lineage>
        <taxon>Bacteria</taxon>
        <taxon>Bacillati</taxon>
        <taxon>Cyanobacteriota</taxon>
        <taxon>Cyanophyceae</taxon>
        <taxon>Synechococcales</taxon>
        <taxon>Synechococcaceae</taxon>
        <taxon>Synechococcus</taxon>
    </lineage>
</organism>
<accession>A0A0G8ATK1</accession>
<dbReference type="Pfam" id="PF09655">
    <property type="entry name" value="Nitr_red_assoc"/>
    <property type="match status" value="1"/>
</dbReference>
<dbReference type="STRING" id="431041.FLM9_1400"/>
<dbReference type="AlphaFoldDB" id="A0A0G8ATK1"/>